<protein>
    <submittedName>
        <fullName evidence="1">Uncharacterized protein</fullName>
    </submittedName>
</protein>
<organism evidence="1 2">
    <name type="scientific">Chaetomium tenue</name>
    <dbReference type="NCBI Taxonomy" id="1854479"/>
    <lineage>
        <taxon>Eukaryota</taxon>
        <taxon>Fungi</taxon>
        <taxon>Dikarya</taxon>
        <taxon>Ascomycota</taxon>
        <taxon>Pezizomycotina</taxon>
        <taxon>Sordariomycetes</taxon>
        <taxon>Sordariomycetidae</taxon>
        <taxon>Sordariales</taxon>
        <taxon>Chaetomiaceae</taxon>
        <taxon>Chaetomium</taxon>
    </lineage>
</organism>
<name>A0ACB7NX57_9PEZI</name>
<reference evidence="1 2" key="1">
    <citation type="journal article" date="2021" name="Nat. Commun.">
        <title>Genetic determinants of endophytism in the Arabidopsis root mycobiome.</title>
        <authorList>
            <person name="Mesny F."/>
            <person name="Miyauchi S."/>
            <person name="Thiergart T."/>
            <person name="Pickel B."/>
            <person name="Atanasova L."/>
            <person name="Karlsson M."/>
            <person name="Huettel B."/>
            <person name="Barry K.W."/>
            <person name="Haridas S."/>
            <person name="Chen C."/>
            <person name="Bauer D."/>
            <person name="Andreopoulos W."/>
            <person name="Pangilinan J."/>
            <person name="LaButti K."/>
            <person name="Riley R."/>
            <person name="Lipzen A."/>
            <person name="Clum A."/>
            <person name="Drula E."/>
            <person name="Henrissat B."/>
            <person name="Kohler A."/>
            <person name="Grigoriev I.V."/>
            <person name="Martin F.M."/>
            <person name="Hacquard S."/>
        </authorList>
    </citation>
    <scope>NUCLEOTIDE SEQUENCE [LARGE SCALE GENOMIC DNA]</scope>
    <source>
        <strain evidence="1 2">MPI-SDFR-AT-0079</strain>
    </source>
</reference>
<evidence type="ECO:0000313" key="2">
    <source>
        <dbReference type="Proteomes" id="UP000724584"/>
    </source>
</evidence>
<dbReference type="Proteomes" id="UP000724584">
    <property type="component" value="Unassembled WGS sequence"/>
</dbReference>
<keyword evidence="2" id="KW-1185">Reference proteome</keyword>
<evidence type="ECO:0000313" key="1">
    <source>
        <dbReference type="EMBL" id="KAH6622890.1"/>
    </source>
</evidence>
<dbReference type="EMBL" id="JAGIZQ010000006">
    <property type="protein sequence ID" value="KAH6622890.1"/>
    <property type="molecule type" value="Genomic_DNA"/>
</dbReference>
<accession>A0ACB7NX57</accession>
<comment type="caution">
    <text evidence="1">The sequence shown here is derived from an EMBL/GenBank/DDBJ whole genome shotgun (WGS) entry which is preliminary data.</text>
</comment>
<gene>
    <name evidence="1" type="ORF">F5144DRAFT_344084</name>
</gene>
<sequence length="232" mass="25236">MASPRLPLSRLIRRPRLGQTHQTRQTSTTPPGRPHLEQQQPPQQHDPHALLSKPTWSIRALLPPSTTTTTTPTQPHPPQEPPLTPPQLHHLLNLSALPHPPTPSLTTHMLTTLHAQLHFVRDIQRVPTANIPPLSAIRDETAAGQREAKIGLETAGVAAALRAEEVRGRCRRPRRRRGEQGGDGGGIEGVEDWDVLGGAGERVGRYFVVRSGKGDGVVRGADAEGRAVKGEE</sequence>
<proteinExistence type="predicted"/>